<name>A0AAW7ZAH7_9FIRM</name>
<evidence type="ECO:0000313" key="1">
    <source>
        <dbReference type="EMBL" id="MDO7786337.1"/>
    </source>
</evidence>
<organism evidence="1 2">
    <name type="scientific">Desulforamulus aquiferis</name>
    <dbReference type="NCBI Taxonomy" id="1397668"/>
    <lineage>
        <taxon>Bacteria</taxon>
        <taxon>Bacillati</taxon>
        <taxon>Bacillota</taxon>
        <taxon>Clostridia</taxon>
        <taxon>Eubacteriales</taxon>
        <taxon>Peptococcaceae</taxon>
        <taxon>Desulforamulus</taxon>
    </lineage>
</organism>
<comment type="caution">
    <text evidence="1">The sequence shown here is derived from an EMBL/GenBank/DDBJ whole genome shotgun (WGS) entry which is preliminary data.</text>
</comment>
<dbReference type="Proteomes" id="UP001172911">
    <property type="component" value="Unassembled WGS sequence"/>
</dbReference>
<accession>A0AAW7ZAH7</accession>
<sequence>MKKVVSVSLGSSKRDHTVNVELLGQRFEISRRGTDGDINKAIAMLQELDGMVDAIGLGGIDVYLYAGNNRYVIHDGLRLMQSVKVTPVVDGSGLKNTLEREVVRHLVQQGLIKQETKVLMVSAMDRFGMAEALTKIGCRITFGDLIFSLGIRYPIYSLEKLKSIANKLMPIVSRLPFQIIYPTGAKQDKHNSAKSAKFAKYYQDAEVIAGDYHLIRKHLPGKMNGQIIITNTTTESDVKLLKERGAGVLVTTTPEFHGRTFGTNVMEAVFVSMLGKKWGDITQEDYNQLLRQLDWRPKITRYKEEVFESNRQAIIVN</sequence>
<protein>
    <submittedName>
        <fullName evidence="1">Quinate 5-dehydrogenase</fullName>
    </submittedName>
</protein>
<dbReference type="AlphaFoldDB" id="A0AAW7ZAH7"/>
<reference evidence="1" key="1">
    <citation type="journal article" date="2023" name="J. Hazard. Mater.">
        <title>Anaerobic biodegradation of pyrene and benzo[a]pyrene by a new sulfate-reducing Desulforamulus aquiferis strain DSA.</title>
        <authorList>
            <person name="Zhang Z."/>
            <person name="Sun J."/>
            <person name="Gong X."/>
            <person name="Wang C."/>
            <person name="Wang H."/>
        </authorList>
    </citation>
    <scope>NUCLEOTIDE SEQUENCE</scope>
    <source>
        <strain evidence="1">DSA</strain>
    </source>
</reference>
<keyword evidence="2" id="KW-1185">Reference proteome</keyword>
<dbReference type="EMBL" id="JARPTC010000004">
    <property type="protein sequence ID" value="MDO7786337.1"/>
    <property type="molecule type" value="Genomic_DNA"/>
</dbReference>
<evidence type="ECO:0000313" key="2">
    <source>
        <dbReference type="Proteomes" id="UP001172911"/>
    </source>
</evidence>
<gene>
    <name evidence="1" type="ORF">P6N53_03780</name>
</gene>
<dbReference type="RefSeq" id="WP_304541300.1">
    <property type="nucleotide sequence ID" value="NZ_JARPTC010000004.1"/>
</dbReference>
<reference evidence="1" key="2">
    <citation type="submission" date="2023-03" db="EMBL/GenBank/DDBJ databases">
        <authorList>
            <person name="Zhang Z."/>
        </authorList>
    </citation>
    <scope>NUCLEOTIDE SEQUENCE</scope>
    <source>
        <strain evidence="1">DSA</strain>
    </source>
</reference>
<proteinExistence type="predicted"/>